<comment type="caution">
    <text evidence="2">The sequence shown here is derived from an EMBL/GenBank/DDBJ whole genome shotgun (WGS) entry which is preliminary data.</text>
</comment>
<sequence>MSTKEGPVNLGHYANSRETSLPRGTRARRLFSCLVATLILVSFGLRVTRPEKPAALVTDLIDIAEDPRLEPYQTLDDAQECAEWPTSPDSNISTVSFGLLNGADLLFVLSRGPVIGHFEMIRRRNYSYPGAEPYINVEVTTQYHDEAVLRRTKVCRMGNEARNERGVLVWAEPGHPSTSVNVTVIIPPHLRSHKDISTDLATFSHDISASFDRDWWSPTYFKDLRFKSSDAPIQFPGLRGRSAAIQTSNGEVRGYFEATKEIQIQTRNAPIEVFAVMRDLDGEITLRTSNGTIEGLFVVDDRLVNRTIRAHVHTSHAAIRLVADPPVNSSLILDVSTSEAPVSVYLGPSYEGTYDLQTTQGRAEVESNSTVEDPSEMGRRRTVHRTASDLHEHVWGHTYWSFDGEPSSEGINRGSVSIRSTESDVAL</sequence>
<dbReference type="EMBL" id="JARIHO010000016">
    <property type="protein sequence ID" value="KAJ7349110.1"/>
    <property type="molecule type" value="Genomic_DNA"/>
</dbReference>
<dbReference type="AlphaFoldDB" id="A0AAD7A427"/>
<dbReference type="Proteomes" id="UP001218218">
    <property type="component" value="Unassembled WGS sequence"/>
</dbReference>
<feature type="region of interest" description="Disordered" evidence="1">
    <location>
        <begin position="406"/>
        <end position="427"/>
    </location>
</feature>
<reference evidence="2" key="1">
    <citation type="submission" date="2023-03" db="EMBL/GenBank/DDBJ databases">
        <title>Massive genome expansion in bonnet fungi (Mycena s.s.) driven by repeated elements and novel gene families across ecological guilds.</title>
        <authorList>
            <consortium name="Lawrence Berkeley National Laboratory"/>
            <person name="Harder C.B."/>
            <person name="Miyauchi S."/>
            <person name="Viragh M."/>
            <person name="Kuo A."/>
            <person name="Thoen E."/>
            <person name="Andreopoulos B."/>
            <person name="Lu D."/>
            <person name="Skrede I."/>
            <person name="Drula E."/>
            <person name="Henrissat B."/>
            <person name="Morin E."/>
            <person name="Kohler A."/>
            <person name="Barry K."/>
            <person name="LaButti K."/>
            <person name="Morin E."/>
            <person name="Salamov A."/>
            <person name="Lipzen A."/>
            <person name="Mereny Z."/>
            <person name="Hegedus B."/>
            <person name="Baldrian P."/>
            <person name="Stursova M."/>
            <person name="Weitz H."/>
            <person name="Taylor A."/>
            <person name="Grigoriev I.V."/>
            <person name="Nagy L.G."/>
            <person name="Martin F."/>
            <person name="Kauserud H."/>
        </authorList>
    </citation>
    <scope>NUCLEOTIDE SEQUENCE</scope>
    <source>
        <strain evidence="2">CBHHK002</strain>
    </source>
</reference>
<proteinExistence type="predicted"/>
<keyword evidence="3" id="KW-1185">Reference proteome</keyword>
<organism evidence="2 3">
    <name type="scientific">Mycena albidolilacea</name>
    <dbReference type="NCBI Taxonomy" id="1033008"/>
    <lineage>
        <taxon>Eukaryota</taxon>
        <taxon>Fungi</taxon>
        <taxon>Dikarya</taxon>
        <taxon>Basidiomycota</taxon>
        <taxon>Agaricomycotina</taxon>
        <taxon>Agaricomycetes</taxon>
        <taxon>Agaricomycetidae</taxon>
        <taxon>Agaricales</taxon>
        <taxon>Marasmiineae</taxon>
        <taxon>Mycenaceae</taxon>
        <taxon>Mycena</taxon>
    </lineage>
</organism>
<gene>
    <name evidence="2" type="ORF">DFH08DRAFT_742957</name>
</gene>
<evidence type="ECO:0000313" key="2">
    <source>
        <dbReference type="EMBL" id="KAJ7349110.1"/>
    </source>
</evidence>
<name>A0AAD7A427_9AGAR</name>
<evidence type="ECO:0000313" key="3">
    <source>
        <dbReference type="Proteomes" id="UP001218218"/>
    </source>
</evidence>
<evidence type="ECO:0000256" key="1">
    <source>
        <dbReference type="SAM" id="MobiDB-lite"/>
    </source>
</evidence>
<feature type="region of interest" description="Disordered" evidence="1">
    <location>
        <begin position="360"/>
        <end position="380"/>
    </location>
</feature>
<accession>A0AAD7A427</accession>
<protein>
    <submittedName>
        <fullName evidence="2">Uncharacterized protein</fullName>
    </submittedName>
</protein>
<feature type="non-terminal residue" evidence="2">
    <location>
        <position position="427"/>
    </location>
</feature>
<feature type="compositionally biased region" description="Polar residues" evidence="1">
    <location>
        <begin position="360"/>
        <end position="372"/>
    </location>
</feature>